<feature type="domain" description="Ig-like" evidence="4">
    <location>
        <begin position="1936"/>
        <end position="2001"/>
    </location>
</feature>
<dbReference type="RefSeq" id="WP_156196034.1">
    <property type="nucleotide sequence ID" value="NZ_QTZN02000024.1"/>
</dbReference>
<feature type="domain" description="Ig-like" evidence="4">
    <location>
        <begin position="3090"/>
        <end position="3174"/>
    </location>
</feature>
<protein>
    <recommendedName>
        <fullName evidence="4">Ig-like domain-containing protein</fullName>
    </recommendedName>
</protein>
<feature type="domain" description="Ig-like" evidence="4">
    <location>
        <begin position="3000"/>
        <end position="3087"/>
    </location>
</feature>
<keyword evidence="2" id="KW-1015">Disulfide bond</keyword>
<dbReference type="InterPro" id="IPR013783">
    <property type="entry name" value="Ig-like_fold"/>
</dbReference>
<dbReference type="InterPro" id="IPR036179">
    <property type="entry name" value="Ig-like_dom_sf"/>
</dbReference>
<keyword evidence="7" id="KW-1185">Reference proteome</keyword>
<feature type="domain" description="Ig-like" evidence="4">
    <location>
        <begin position="3346"/>
        <end position="3428"/>
    </location>
</feature>
<dbReference type="Pfam" id="PF13585">
    <property type="entry name" value="CHU_C"/>
    <property type="match status" value="1"/>
</dbReference>
<dbReference type="GO" id="GO:0098609">
    <property type="term" value="P:cell-cell adhesion"/>
    <property type="evidence" value="ECO:0007669"/>
    <property type="project" value="TreeGrafter"/>
</dbReference>
<feature type="domain" description="Ig-like" evidence="4">
    <location>
        <begin position="1720"/>
        <end position="1817"/>
    </location>
</feature>
<dbReference type="SMART" id="SM00409">
    <property type="entry name" value="IG"/>
    <property type="match status" value="19"/>
</dbReference>
<dbReference type="Proteomes" id="UP000285951">
    <property type="component" value="Unassembled WGS sequence"/>
</dbReference>
<dbReference type="InterPro" id="IPR044023">
    <property type="entry name" value="Ig_7"/>
</dbReference>
<organism evidence="5 8">
    <name type="scientific">Labilibaculum euxinus</name>
    <dbReference type="NCBI Taxonomy" id="2686357"/>
    <lineage>
        <taxon>Bacteria</taxon>
        <taxon>Pseudomonadati</taxon>
        <taxon>Bacteroidota</taxon>
        <taxon>Bacteroidia</taxon>
        <taxon>Marinilabiliales</taxon>
        <taxon>Marinifilaceae</taxon>
        <taxon>Labilibaculum</taxon>
    </lineage>
</organism>
<sequence length="4086" mass="438573">MKVFKLAFIGLLFILPFSGMAQYDYEHYVPPFYCSAQVGKQELFLSTNSEKDLKVFIEDGQGNTVAGPFTINRNQSKTYVFKTPGGATYSSHNSSTYPDGCSYSYGIIGPKELNKPLNGQGLRIYSYDGPFFANIRHGFSNGGEYGALTHGGSLSAKGAYAKGKDFYSGHLYSHTINYSDPSYSGGYPIRSHFISVMAVEDGQTTVNFSGIKCKYITKYDGANVVLQSIDPSDVITGTLSKGQSYVIGVNLHANQFKNESIQVRNGMNGTHITSTQKIVVNCGSWTAGAKPSQDIGFDQIVPVDQVRDKYIVMKGEGKAEPDPTAYYAGQERAIVVATQANTEVWVNGNNKGTLANAGDFIILDDIVNPKALPTLYIDTKGKDVYVYQTMCGTNQDWTNIGLNFIPPLTGLGIKEVVIPQANYITTGAGGLINPTVTVLSQKNVDVQRNGTSLSNPQDVPGTTEWVYYKVPNISGDCRFTGSKAINVAWTASSNTLGAAGYYSGFTKAVSPIHPVLNIDKEISLVCESYDDNISVALVEPFPDFYEWYVNDFTGDPIIENGPLVVPAPDVETIYYVLGYYRDPSLDILFNGDFSDGFNGFESDYDIVTSNLVDPGNFALASTPVAENPVLADFGAMDGGRMFLGYSDRQGEVVYQVNELPVEENFSYIFKLHGRLAKENSAYNQSLKVLVNDETIIEDFKIDKSTEWQSVSALWKPGTARKATIKILNHNLDTQDAFFALDSISFVQAVQDTAKFIAKVVPNFSYGSDGDIVHFCKGVQNSLDVSNGDITWYNYSWSKGGVDLVDGTEFSGVKSHELVFVNPQKSQEGQYVCTIGFKPEYQDCGTSGATVDVTLNVLVDEEATVSIDTDKTSFCSGSSTILNALVTGDAGDVKWYVDGGTSPVSLENPYTFNYPTGTYTVRCEVENGCGVATDQVVINVLSTPVLTSLTANDNLCVGQDIVLTALATGDGVLTYDWKRGSQTLSETGSVLNYTASMLDRDATFKVKVTSVYTIAGETVECPNSLGMAVFDLDIYPLVEFDKLLQDATVCEGNNHSFSVDMKYPGDFYTYSWNKGGVDLLNNLSSLNLSSVKNADAGNYRVDVTNRCNSGFSTADLIVTPKIKVNGFSLDKTGPFCSAANVTASFNVDNNGAVYIYQVKEPDGTIKTITNPYTFTVDASHQGIWEFFAGSSCDAPVSFKRTLNMFSDFGTLSVADVGTCIGENVTFEAKVSTIPTATVLHYVWTDNLGNPIGTDSDKLELSNVQDTDFGNYKVVVTDQCGNTKTATANLTKEAVTSPASGTSTVCVGDNFSTTITYLGSPVFEWRFGDKDSGTIVGTTETLSLTNVSLADAGVYYCNVTLSCGTAVIQRELKVNTHVSLVDPADKIINICEGEKPLLRLLTTEINGNPADYSIVWKNFAGTNIGTGTSIQLDAHNIPGPFLYTATVVGKCETPIKTYRVIVHAKPVISALDNTLAECSGSVSLDVSASGEHKGIVWWKDGAVITDGNADPADFVINPATSPADDGDYIAKVESDYCGDAQVSINLDIRNTIVVSNQSPANTVVCENVATNLFVTATGDNIVYKWYKTTDPSTTLSDKSNLDLGNILFAQAGQYKCELSNDLNCGNQVLTFDVQVNKHATVTNPLSVTMCETDANPVFSVVGTGEAPVTYQWYDKNNIAVAGATSNSLTVTTPVNGQSYYCVVSGSTCNAAASAKATLTIIKNVSVTDPSDLTISDGANASFSVVASGEPSYTYKWYENSGSGWNLLTNGGKYSGVNSAKLQITGADKATFNGNQYRCEVISSGAVCASSATSNPATLTVTEVTKIAVQPTNTTVCFNTNASISVEGATAGLTYTWYYKKGAGAYETAYGKDGITISEVGQVSTLTIPADDLDINNWKFKCLVSDAVSTDQYSNEVVVTVLEDIAVTTADANYNPCVGQAFSMSVSATGDNIRYEWYKVGDESTILSTSASYNMGTISSAKAGTYKCEIYNNEHCSDEVRTFVVDVKELPTVTNPADVTMCVTDADPVFTVVAGGDGPFTYQWYDNSGVIGGATSDNYTETSPVNGKYYYCEVTNSCKTVASGKANLIIVEELTVTNPSNLTIADGANAEFSVIASGEPNYSYQWEENSGSGWNPITEGGKYSGTNLTTLKITGADQASFNGNKYRCIVNTSGTVCIPSVTSGEAILIVNLVDKIFIQPNNDRVCLNDFANINIEGKVAGLTYFWEYDDGSGWADVATNTDLSVVTDSPNKVSTLTVHATSLSMKTWGFRCSVNTVPTVLIPAPTAEVSSSATIEVLEDIVVASGATNFDLCEKETLLMSVSATGGDIKYKWFKDTDPGTTLSAASTLSISEIASADAGAYTCEIYNDINCNNQVVHFNVVVKKHATVTDPVDKEVCASETNIEFEVTATGDAPLTYQWYDGSNTSVVGATSDKLTVATPVDGQSYYCVVTNSCNSVTSAVATLTVYEEVSIVDDPLNSTIPDGGNATFTVKAAGEPDYIYQWQEDTGSGWSNLSNGGKYAGVTSATLSITGADQTTFNGNQYRCVVGNTKCSANATSNLATLTITSVVKISGQPQNMEACLGGAVDFEITGKSSGLIYNWEYSTNGTTFNTVTGVPELSVSPIANGSKLEIAATTLAMNNWTFRCIVDDTVSAVETSGVASLNVVEPVNFDPIADENLCFGVEKQISLANLSGTEPISFSWMKGAAEVSTTSTVSIVASDNGNYQVTAGNGGVCPDKTDNFVVDHYDELAIAAWGNSTQVCIGDTEVLSVGITTIDAAKTASYNWYKDNVLIGTDPTFSLTATDKAQTGQYKVEVSDGCTTKTVSDYVSVYEPIAASNTWNTETTLCIGSELKLETKVTGDVTSYVWTKDGVGFAANSTYVKPSVDAADAGTYVCTVSGNCGVDIVYTIKVKTLDVPEITTGIDAIAAVCEGESLVLGPIVVSGTYNDPVWTLNDNVTQVTTTIDQLNLGTAELSEAGNYLVTVNNLCGSDASLGNQVINPILTLDPIAPQTVCAGNDVVFRANATGTSLNYQWLVDGVNQSVNSSELIIDASDVQPFDLNTSKTYNVECKITSTTGCGDDSQSTTLTVKPNTLLHATLKNVPKYVGESYTMTVDVTGVDLVFEWTHELTDGTKVPLAETGPSITLTNITMADAGYYTCKIIGACGQRLASGKLTVKEPVTIVSGLKTLEEKCVGDPLSLSISATGQISSVKWFKNDILIPSETSLNLYFAALGLADAAVYKCEIEGEGISVITETTTVRVYSQTVLNTSLSDTTLCEGSVLDWVPDIDGTSSMTFEWTMDGVNVSDQKILHKDALALSNEGNYEIQVTSMCGDVSSNANLEVIQLPVYVSSTVGKDVCENEPLVEFTVEYTGELLKYQWRKDGVDLPGKTSETLSFTNIQLSDAGDYNCRVYSTCGEEYSPVVALNVTPQLQVLSDQVDMKVCTGEDVLFTADAVGNNVNYQWKVDGVDVVDVPGVISGANTSSLSIVSAQVSHSGYYTCILSDDCTDYRSTKPTELVVHALPNTAIYGRMVLCAKEDRVTYVLNQVNADVYSWNVNGGIFAGPEEGAKTRVTWEELSPGSLSVSIMDLATGCQSRVDSAVVLNALPNVNLTSLGSKGVCEKEFVLTGGFPEGGIYWINGISQTEFNPSERGAGTYAVHYSYTDGNGCSNVTPVANLTVDVLPVVDVTDDITVGSCIPTPLRAKTDEDNIQWFKIQDNNRVLPDNLDNPNSMNPTFTPGKSQVLLAMVKDEHGCEGIDLLNLSVAPLPVVTTINDTTVSQCNQLVLQTDIVGDQDVISWTNPDHLDHSDIRSPKIIDAPEGTHTYAISVTDLYGCDAEGEVTVTMVADPTLGEDKFGCEGDKYEIDITGMENPVWNDDDSSPVRTIDKPGEYKLEVSNDYGCGDEQLFVINPKPNLGLKDTLIFEGQTVTFGPNLPSDYAPYFFEWQDGSIFQRFEVSETGTYKLKVEDNLGCVAIDSAYVEVKPVGIESSNAFLPLADDGTNDRFFVGDNENMGGNADERFSIIEEFEMYVYDRWGELLYKTNEQGYKGGWNGQYKGKLCPAGAYVWVVFINGELTNKGTFMLIR</sequence>
<dbReference type="PANTHER" id="PTHR44170">
    <property type="entry name" value="PROTEIN SIDEKICK"/>
    <property type="match status" value="1"/>
</dbReference>
<feature type="domain" description="Ig-like" evidence="4">
    <location>
        <begin position="1538"/>
        <end position="1634"/>
    </location>
</feature>
<feature type="domain" description="Ig-like" evidence="4">
    <location>
        <begin position="2466"/>
        <end position="2562"/>
    </location>
</feature>
<evidence type="ECO:0000256" key="3">
    <source>
        <dbReference type="SAM" id="SignalP"/>
    </source>
</evidence>
<feature type="chain" id="PRO_5029586258" description="Ig-like domain-containing protein" evidence="3">
    <location>
        <begin position="22"/>
        <end position="4086"/>
    </location>
</feature>
<evidence type="ECO:0000313" key="8">
    <source>
        <dbReference type="Proteomes" id="UP000462449"/>
    </source>
</evidence>
<evidence type="ECO:0000313" key="5">
    <source>
        <dbReference type="EMBL" id="MUP38391.1"/>
    </source>
</evidence>
<proteinExistence type="predicted"/>
<keyword evidence="1" id="KW-0677">Repeat</keyword>
<evidence type="ECO:0000256" key="2">
    <source>
        <dbReference type="ARBA" id="ARBA00023157"/>
    </source>
</evidence>
<dbReference type="EMBL" id="WOTW01000024">
    <property type="protein sequence ID" value="MUP38391.1"/>
    <property type="molecule type" value="Genomic_DNA"/>
</dbReference>
<accession>A0A7M4D6W2</accession>
<reference evidence="5 8" key="2">
    <citation type="submission" date="2019-12" db="EMBL/GenBank/DDBJ databases">
        <title>Draft genome sequence of Labilibaculum sp. strain 44 isolated from deep waters of Black Sea.</title>
        <authorList>
            <person name="Yadav S."/>
            <person name="Villanueva L."/>
        </authorList>
    </citation>
    <scope>NUCLEOTIDE SEQUENCE [LARGE SCALE GENOMIC DNA]</scope>
    <source>
        <strain evidence="5 8">44</strain>
    </source>
</reference>
<dbReference type="Gene3D" id="2.60.40.10">
    <property type="entry name" value="Immunoglobulins"/>
    <property type="match status" value="18"/>
</dbReference>
<feature type="domain" description="Ig-like" evidence="4">
    <location>
        <begin position="3429"/>
        <end position="3518"/>
    </location>
</feature>
<name>A0A7M4D6W2_9BACT</name>
<feature type="domain" description="Ig-like" evidence="4">
    <location>
        <begin position="1281"/>
        <end position="1373"/>
    </location>
</feature>
<feature type="signal peptide" evidence="3">
    <location>
        <begin position="1"/>
        <end position="21"/>
    </location>
</feature>
<keyword evidence="3" id="KW-0732">Signal</keyword>
<feature type="domain" description="Ig-like" evidence="4">
    <location>
        <begin position="1648"/>
        <end position="1717"/>
    </location>
</feature>
<dbReference type="EMBL" id="QTZN02000024">
    <property type="protein sequence ID" value="MVB07596.1"/>
    <property type="molecule type" value="Genomic_DNA"/>
</dbReference>
<feature type="domain" description="Ig-like" evidence="4">
    <location>
        <begin position="3178"/>
        <end position="3259"/>
    </location>
</feature>
<evidence type="ECO:0000313" key="7">
    <source>
        <dbReference type="Proteomes" id="UP000285951"/>
    </source>
</evidence>
<dbReference type="PANTHER" id="PTHR44170:SF56">
    <property type="entry name" value="FIBRONECTIN TYPE-III DOMAIN-CONTAINING PROTEIN"/>
    <property type="match status" value="1"/>
</dbReference>
<dbReference type="InterPro" id="IPR003599">
    <property type="entry name" value="Ig_sub"/>
</dbReference>
<reference evidence="6 7" key="1">
    <citation type="submission" date="2019-11" db="EMBL/GenBank/DDBJ databases">
        <title>Draft genome sequence of Labilibaculum sp. strain SYP isolated from Black Sea.</title>
        <authorList>
            <person name="Yadav S."/>
            <person name="Villanueva L."/>
        </authorList>
    </citation>
    <scope>NUCLEOTIDE SEQUENCE [LARGE SCALE GENOMIC DNA]</scope>
    <source>
        <strain evidence="6 7">44</strain>
    </source>
</reference>
<dbReference type="OrthoDB" id="1123245at2"/>
<feature type="domain" description="Ig-like" evidence="4">
    <location>
        <begin position="2832"/>
        <end position="2897"/>
    </location>
</feature>
<dbReference type="SUPFAM" id="SSF48726">
    <property type="entry name" value="Immunoglobulin"/>
    <property type="match status" value="12"/>
</dbReference>
<gene>
    <name evidence="6" type="ORF">DWB62_011245</name>
    <name evidence="5" type="ORF">GNY23_11245</name>
</gene>
<dbReference type="SUPFAM" id="SSF49299">
    <property type="entry name" value="PKD domain"/>
    <property type="match status" value="1"/>
</dbReference>
<dbReference type="InterPro" id="IPR007110">
    <property type="entry name" value="Ig-like_dom"/>
</dbReference>
<dbReference type="Pfam" id="PF19081">
    <property type="entry name" value="Ig_7"/>
    <property type="match status" value="1"/>
</dbReference>
<feature type="domain" description="Ig-like" evidence="4">
    <location>
        <begin position="2282"/>
        <end position="2387"/>
    </location>
</feature>
<dbReference type="PROSITE" id="PS50835">
    <property type="entry name" value="IG_LIKE"/>
    <property type="match status" value="15"/>
</dbReference>
<evidence type="ECO:0000313" key="6">
    <source>
        <dbReference type="EMBL" id="MVB07596.1"/>
    </source>
</evidence>
<evidence type="ECO:0000259" key="4">
    <source>
        <dbReference type="PROSITE" id="PS50835"/>
    </source>
</evidence>
<dbReference type="Proteomes" id="UP000462449">
    <property type="component" value="Unassembled WGS sequence"/>
</dbReference>
<comment type="caution">
    <text evidence="5">The sequence shown here is derived from an EMBL/GenBank/DDBJ whole genome shotgun (WGS) entry which is preliminary data.</text>
</comment>
<evidence type="ECO:0000256" key="1">
    <source>
        <dbReference type="ARBA" id="ARBA00022737"/>
    </source>
</evidence>
<dbReference type="InterPro" id="IPR035986">
    <property type="entry name" value="PKD_dom_sf"/>
</dbReference>
<feature type="domain" description="Ig-like" evidence="4">
    <location>
        <begin position="2089"/>
        <end position="2179"/>
    </location>
</feature>
<feature type="domain" description="Ig-like" evidence="4">
    <location>
        <begin position="2395"/>
        <end position="2463"/>
    </location>
</feature>